<keyword evidence="4" id="KW-1185">Reference proteome</keyword>
<protein>
    <submittedName>
        <fullName evidence="3">Uncharacterized protein</fullName>
    </submittedName>
</protein>
<evidence type="ECO:0000256" key="2">
    <source>
        <dbReference type="SAM" id="MobiDB-lite"/>
    </source>
</evidence>
<dbReference type="Proteomes" id="UP000797356">
    <property type="component" value="Chromosome 6"/>
</dbReference>
<evidence type="ECO:0000313" key="4">
    <source>
        <dbReference type="Proteomes" id="UP000797356"/>
    </source>
</evidence>
<feature type="compositionally biased region" description="Low complexity" evidence="2">
    <location>
        <begin position="34"/>
        <end position="55"/>
    </location>
</feature>
<organism evidence="3 4">
    <name type="scientific">Cocos nucifera</name>
    <name type="common">Coconut palm</name>
    <dbReference type="NCBI Taxonomy" id="13894"/>
    <lineage>
        <taxon>Eukaryota</taxon>
        <taxon>Viridiplantae</taxon>
        <taxon>Streptophyta</taxon>
        <taxon>Embryophyta</taxon>
        <taxon>Tracheophyta</taxon>
        <taxon>Spermatophyta</taxon>
        <taxon>Magnoliopsida</taxon>
        <taxon>Liliopsida</taxon>
        <taxon>Arecaceae</taxon>
        <taxon>Arecoideae</taxon>
        <taxon>Cocoseae</taxon>
        <taxon>Attaleinae</taxon>
        <taxon>Cocos</taxon>
    </lineage>
</organism>
<dbReference type="AlphaFoldDB" id="A0A8K0N3Y8"/>
<reference evidence="3" key="2">
    <citation type="submission" date="2019-07" db="EMBL/GenBank/DDBJ databases">
        <authorList>
            <person name="Yang Y."/>
            <person name="Bocs S."/>
            <person name="Baudouin L."/>
        </authorList>
    </citation>
    <scope>NUCLEOTIDE SEQUENCE</scope>
    <source>
        <tissue evidence="3">Spear leaf of Hainan Tall coconut</tissue>
    </source>
</reference>
<dbReference type="EMBL" id="CM017877">
    <property type="protein sequence ID" value="KAG1347542.1"/>
    <property type="molecule type" value="Genomic_DNA"/>
</dbReference>
<name>A0A8K0N3Y8_COCNU</name>
<comment type="caution">
    <text evidence="3">The sequence shown here is derived from an EMBL/GenBank/DDBJ whole genome shotgun (WGS) entry which is preliminary data.</text>
</comment>
<accession>A0A8K0N3Y8</accession>
<feature type="coiled-coil region" evidence="1">
    <location>
        <begin position="113"/>
        <end position="168"/>
    </location>
</feature>
<reference evidence="3" key="1">
    <citation type="journal article" date="2017" name="Gigascience">
        <title>The genome draft of coconut (Cocos nucifera).</title>
        <authorList>
            <person name="Xiao Y."/>
            <person name="Xu P."/>
            <person name="Fan H."/>
            <person name="Baudouin L."/>
            <person name="Xia W."/>
            <person name="Bocs S."/>
            <person name="Xu J."/>
            <person name="Li Q."/>
            <person name="Guo A."/>
            <person name="Zhou L."/>
            <person name="Li J."/>
            <person name="Wu Y."/>
            <person name="Ma Z."/>
            <person name="Armero A."/>
            <person name="Issali A.E."/>
            <person name="Liu N."/>
            <person name="Peng M."/>
            <person name="Yang Y."/>
        </authorList>
    </citation>
    <scope>NUCLEOTIDE SEQUENCE</scope>
    <source>
        <tissue evidence="3">Spear leaf of Hainan Tall coconut</tissue>
    </source>
</reference>
<keyword evidence="1" id="KW-0175">Coiled coil</keyword>
<feature type="region of interest" description="Disordered" evidence="2">
    <location>
        <begin position="1"/>
        <end position="60"/>
    </location>
</feature>
<evidence type="ECO:0000256" key="1">
    <source>
        <dbReference type="SAM" id="Coils"/>
    </source>
</evidence>
<proteinExistence type="predicted"/>
<evidence type="ECO:0000313" key="3">
    <source>
        <dbReference type="EMBL" id="KAG1347542.1"/>
    </source>
</evidence>
<sequence length="291" mass="32570">MVRGSLRAANAPRKEKSMPTKAMTTVRSAAPVESVPRPSTSSSKRSSSGPKISIRMSDRGFDVPGSVSPVEVFLDTEDKRKDIGDYRVARSLLKSVILPTNLVHHMDHFIEVIREVRHLSKEAEEKAAQANRRTDDAQLSRLKAEDETKYLRERVKQLKSKLTKVEARVLGEREARKAWAEATRIEAVKAFRASEEFRNIKVDFASLSYLQGGIDLKEKVRRIFPDLNLNLLESDDKKAEEVEGRKIQMEDDFSPARDDLTAEDAASVPPSAIIILSDQVEVGESRTLDGA</sequence>
<gene>
    <name evidence="3" type="ORF">COCNU_06G013710</name>
</gene>